<name>A0ABS4QKT2_9NOCA</name>
<dbReference type="EMBL" id="JAGGMR010000001">
    <property type="protein sequence ID" value="MBP2192163.1"/>
    <property type="molecule type" value="Genomic_DNA"/>
</dbReference>
<keyword evidence="3" id="KW-1185">Reference proteome</keyword>
<gene>
    <name evidence="2" type="ORF">BJ987_005064</name>
</gene>
<reference evidence="2 3" key="1">
    <citation type="submission" date="2021-03" db="EMBL/GenBank/DDBJ databases">
        <title>Sequencing the genomes of 1000 actinobacteria strains.</title>
        <authorList>
            <person name="Klenk H.-P."/>
        </authorList>
    </citation>
    <scope>NUCLEOTIDE SEQUENCE [LARGE SCALE GENOMIC DNA]</scope>
    <source>
        <strain evidence="2 3">DSM 45516</strain>
    </source>
</reference>
<feature type="chain" id="PRO_5046858249" evidence="1">
    <location>
        <begin position="31"/>
        <end position="76"/>
    </location>
</feature>
<dbReference type="Proteomes" id="UP001519325">
    <property type="component" value="Unassembled WGS sequence"/>
</dbReference>
<proteinExistence type="predicted"/>
<evidence type="ECO:0000313" key="3">
    <source>
        <dbReference type="Proteomes" id="UP001519325"/>
    </source>
</evidence>
<evidence type="ECO:0000256" key="1">
    <source>
        <dbReference type="SAM" id="SignalP"/>
    </source>
</evidence>
<organism evidence="2 3">
    <name type="scientific">Nocardia goodfellowii</name>
    <dbReference type="NCBI Taxonomy" id="882446"/>
    <lineage>
        <taxon>Bacteria</taxon>
        <taxon>Bacillati</taxon>
        <taxon>Actinomycetota</taxon>
        <taxon>Actinomycetes</taxon>
        <taxon>Mycobacteriales</taxon>
        <taxon>Nocardiaceae</taxon>
        <taxon>Nocardia</taxon>
    </lineage>
</organism>
<feature type="signal peptide" evidence="1">
    <location>
        <begin position="1"/>
        <end position="30"/>
    </location>
</feature>
<keyword evidence="1" id="KW-0732">Signal</keyword>
<protein>
    <submittedName>
        <fullName evidence="2">Phosphosulfolactate phosphohydrolase-like enzyme</fullName>
    </submittedName>
</protein>
<accession>A0ABS4QKT2</accession>
<evidence type="ECO:0000313" key="2">
    <source>
        <dbReference type="EMBL" id="MBP2192163.1"/>
    </source>
</evidence>
<comment type="caution">
    <text evidence="2">The sequence shown here is derived from an EMBL/GenBank/DDBJ whole genome shotgun (WGS) entry which is preliminary data.</text>
</comment>
<sequence length="76" mass="7892">MISGRGICTAVLVAATVASALLSTAQPAFADTSPSTENAIRKCEQYGGEVTYADCGKSVLKIKNLPAGKRCCLWIA</sequence>